<comment type="caution">
    <text evidence="1">The sequence shown here is derived from an EMBL/GenBank/DDBJ whole genome shotgun (WGS) entry which is preliminary data.</text>
</comment>
<dbReference type="RefSeq" id="WP_123744647.1">
    <property type="nucleotide sequence ID" value="NZ_RJKM01000001.1"/>
</dbReference>
<evidence type="ECO:0000313" key="1">
    <source>
        <dbReference type="EMBL" id="ROP39102.1"/>
    </source>
</evidence>
<organism evidence="1 2">
    <name type="scientific">Saccharothrix texasensis</name>
    <dbReference type="NCBI Taxonomy" id="103734"/>
    <lineage>
        <taxon>Bacteria</taxon>
        <taxon>Bacillati</taxon>
        <taxon>Actinomycetota</taxon>
        <taxon>Actinomycetes</taxon>
        <taxon>Pseudonocardiales</taxon>
        <taxon>Pseudonocardiaceae</taxon>
        <taxon>Saccharothrix</taxon>
    </lineage>
</organism>
<dbReference type="EMBL" id="RJKM01000001">
    <property type="protein sequence ID" value="ROP39102.1"/>
    <property type="molecule type" value="Genomic_DNA"/>
</dbReference>
<sequence>MISTKAYPDGLTEDAVDALLSQVSRVSQEIVTSAEPTSALLDGTARERRNRRIAARALRGITAEFGVTLAQVVAEQGRAVRLVRAAAVRPARAVEALGQVA</sequence>
<dbReference type="Proteomes" id="UP000268727">
    <property type="component" value="Unassembled WGS sequence"/>
</dbReference>
<evidence type="ECO:0000313" key="2">
    <source>
        <dbReference type="Proteomes" id="UP000268727"/>
    </source>
</evidence>
<dbReference type="AlphaFoldDB" id="A0A3N1H9Z6"/>
<reference evidence="1 2" key="1">
    <citation type="submission" date="2018-11" db="EMBL/GenBank/DDBJ databases">
        <title>Sequencing the genomes of 1000 actinobacteria strains.</title>
        <authorList>
            <person name="Klenk H.-P."/>
        </authorList>
    </citation>
    <scope>NUCLEOTIDE SEQUENCE [LARGE SCALE GENOMIC DNA]</scope>
    <source>
        <strain evidence="1 2">DSM 44231</strain>
    </source>
</reference>
<dbReference type="OrthoDB" id="3697066at2"/>
<gene>
    <name evidence="1" type="ORF">EDD40_4476</name>
</gene>
<name>A0A3N1H9Z6_9PSEU</name>
<accession>A0A3N1H9Z6</accession>
<keyword evidence="2" id="KW-1185">Reference proteome</keyword>
<proteinExistence type="predicted"/>
<protein>
    <submittedName>
        <fullName evidence="1">Uncharacterized protein</fullName>
    </submittedName>
</protein>